<organism evidence="2">
    <name type="scientific">uncultured Gemmatimonadota bacterium</name>
    <dbReference type="NCBI Taxonomy" id="203437"/>
    <lineage>
        <taxon>Bacteria</taxon>
        <taxon>Pseudomonadati</taxon>
        <taxon>Gemmatimonadota</taxon>
        <taxon>environmental samples</taxon>
    </lineage>
</organism>
<evidence type="ECO:0000313" key="2">
    <source>
        <dbReference type="EMBL" id="CAA9317789.1"/>
    </source>
</evidence>
<sequence>GVDPLPVSALPPESDPPQPRDLAAGPERVRRSSLGHRGDAQHPPACGGRRPGAAPVLGDEGRTHGARGRHGVVGPQALSRATPARQPGRVAGLVLDRLPARRPGAGRGCPGPRRGVL</sequence>
<feature type="non-terminal residue" evidence="2">
    <location>
        <position position="1"/>
    </location>
</feature>
<accession>A0A6J4KXX5</accession>
<name>A0A6J4KXX5_9BACT</name>
<protein>
    <submittedName>
        <fullName evidence="2">Uncharacterized protein</fullName>
    </submittedName>
</protein>
<feature type="region of interest" description="Disordered" evidence="1">
    <location>
        <begin position="1"/>
        <end position="117"/>
    </location>
</feature>
<proteinExistence type="predicted"/>
<feature type="non-terminal residue" evidence="2">
    <location>
        <position position="117"/>
    </location>
</feature>
<reference evidence="2" key="1">
    <citation type="submission" date="2020-02" db="EMBL/GenBank/DDBJ databases">
        <authorList>
            <person name="Meier V. D."/>
        </authorList>
    </citation>
    <scope>NUCLEOTIDE SEQUENCE</scope>
    <source>
        <strain evidence="2">AVDCRST_MAG68</strain>
    </source>
</reference>
<dbReference type="EMBL" id="CADCTW010000089">
    <property type="protein sequence ID" value="CAA9317789.1"/>
    <property type="molecule type" value="Genomic_DNA"/>
</dbReference>
<evidence type="ECO:0000256" key="1">
    <source>
        <dbReference type="SAM" id="MobiDB-lite"/>
    </source>
</evidence>
<dbReference type="AlphaFoldDB" id="A0A6J4KXX5"/>
<gene>
    <name evidence="2" type="ORF">AVDCRST_MAG68-2758</name>
</gene>